<dbReference type="SUPFAM" id="SSF52777">
    <property type="entry name" value="CoA-dependent acyltransferases"/>
    <property type="match status" value="1"/>
</dbReference>
<dbReference type="RefSeq" id="WP_073078223.1">
    <property type="nucleotide sequence ID" value="NZ_FQXV01000006.1"/>
</dbReference>
<dbReference type="OrthoDB" id="9801766at2"/>
<dbReference type="Pfam" id="PF00302">
    <property type="entry name" value="CAT"/>
    <property type="match status" value="1"/>
</dbReference>
<dbReference type="Gene3D" id="3.30.559.10">
    <property type="entry name" value="Chloramphenicol acetyltransferase-like domain"/>
    <property type="match status" value="1"/>
</dbReference>
<dbReference type="PANTHER" id="PTHR38474">
    <property type="entry name" value="SLR0299 PROTEIN"/>
    <property type="match status" value="1"/>
</dbReference>
<accession>A0A1M5XPP3</accession>
<evidence type="ECO:0000313" key="2">
    <source>
        <dbReference type="EMBL" id="SHI01781.1"/>
    </source>
</evidence>
<dbReference type="STRING" id="1123282.SAMN02745823_01929"/>
<sequence>MKTIDMDTWDRKEHFAHFRTMDYPQYDICAPVDISKFLKFVKGGGLPFYHAMIFAATTAANGVRNLRYRLRDGAVIEHDRLHPSFTSLDKDSELFKYVTVDMDGDMDTFIKAAREKERTQRGLFGDGRDEARDDLVYLTCVPWVAFTHISHTIKLDKDDSIPRISWGKFYPDGCRTLLPLSLQVNHALADGVHVGQYFKALQDFLDAF</sequence>
<dbReference type="InterPro" id="IPR001707">
    <property type="entry name" value="Cmp_AcTrfase"/>
</dbReference>
<evidence type="ECO:0000313" key="3">
    <source>
        <dbReference type="Proteomes" id="UP000183995"/>
    </source>
</evidence>
<keyword evidence="2" id="KW-0808">Transferase</keyword>
<evidence type="ECO:0000256" key="1">
    <source>
        <dbReference type="PIRSR" id="PIRSR000440-1"/>
    </source>
</evidence>
<keyword evidence="3" id="KW-1185">Reference proteome</keyword>
<dbReference type="SMART" id="SM01059">
    <property type="entry name" value="CAT"/>
    <property type="match status" value="1"/>
</dbReference>
<name>A0A1M5XPP3_9FIRM</name>
<feature type="active site" description="Proton acceptor" evidence="1">
    <location>
        <position position="186"/>
    </location>
</feature>
<organism evidence="2 3">
    <name type="scientific">Sporobacter termitidis DSM 10068</name>
    <dbReference type="NCBI Taxonomy" id="1123282"/>
    <lineage>
        <taxon>Bacteria</taxon>
        <taxon>Bacillati</taxon>
        <taxon>Bacillota</taxon>
        <taxon>Clostridia</taxon>
        <taxon>Eubacteriales</taxon>
        <taxon>Oscillospiraceae</taxon>
        <taxon>Sporobacter</taxon>
    </lineage>
</organism>
<dbReference type="InterPro" id="IPR023213">
    <property type="entry name" value="CAT-like_dom_sf"/>
</dbReference>
<dbReference type="GO" id="GO:0008811">
    <property type="term" value="F:chloramphenicol O-acetyltransferase activity"/>
    <property type="evidence" value="ECO:0007669"/>
    <property type="project" value="InterPro"/>
</dbReference>
<gene>
    <name evidence="2" type="ORF">SAMN02745823_01929</name>
</gene>
<reference evidence="2 3" key="1">
    <citation type="submission" date="2016-11" db="EMBL/GenBank/DDBJ databases">
        <authorList>
            <person name="Jaros S."/>
            <person name="Januszkiewicz K."/>
            <person name="Wedrychowicz H."/>
        </authorList>
    </citation>
    <scope>NUCLEOTIDE SEQUENCE [LARGE SCALE GENOMIC DNA]</scope>
    <source>
        <strain evidence="2 3">DSM 10068</strain>
    </source>
</reference>
<proteinExistence type="predicted"/>
<dbReference type="PANTHER" id="PTHR38474:SF1">
    <property type="entry name" value="SLR0299 PROTEIN"/>
    <property type="match status" value="1"/>
</dbReference>
<dbReference type="PIRSF" id="PIRSF000440">
    <property type="entry name" value="CAT"/>
    <property type="match status" value="1"/>
</dbReference>
<dbReference type="EMBL" id="FQXV01000006">
    <property type="protein sequence ID" value="SHI01781.1"/>
    <property type="molecule type" value="Genomic_DNA"/>
</dbReference>
<protein>
    <submittedName>
        <fullName evidence="2">Chloramphenicol O-acetyltransferase type A</fullName>
    </submittedName>
</protein>
<dbReference type="Proteomes" id="UP000183995">
    <property type="component" value="Unassembled WGS sequence"/>
</dbReference>
<dbReference type="AlphaFoldDB" id="A0A1M5XPP3"/>